<feature type="region of interest" description="Disordered" evidence="1">
    <location>
        <begin position="1"/>
        <end position="42"/>
    </location>
</feature>
<accession>A0A7S0E796</accession>
<feature type="region of interest" description="Disordered" evidence="1">
    <location>
        <begin position="54"/>
        <end position="84"/>
    </location>
</feature>
<gene>
    <name evidence="2" type="ORF">HPHI1048_LOCUS6458</name>
</gene>
<protein>
    <submittedName>
        <fullName evidence="2">Uncharacterized protein</fullName>
    </submittedName>
</protein>
<dbReference type="EMBL" id="HBEO01009237">
    <property type="protein sequence ID" value="CAD8476679.1"/>
    <property type="molecule type" value="Transcribed_RNA"/>
</dbReference>
<evidence type="ECO:0000256" key="1">
    <source>
        <dbReference type="SAM" id="MobiDB-lite"/>
    </source>
</evidence>
<dbReference type="AlphaFoldDB" id="A0A7S0E796"/>
<proteinExistence type="predicted"/>
<name>A0A7S0E796_9CRYP</name>
<sequence>MLEILQEKKRISSMKETMPIPPPPRRRGLDPAPTDPNEEQISVVTKQLNDLIRLKKKSSSKKPDNAKASSNKTTSKPNAKLKLDVSALPSEKIARAIQSARSVRMEELRNHALLHDDAWRQRV</sequence>
<evidence type="ECO:0000313" key="2">
    <source>
        <dbReference type="EMBL" id="CAD8476679.1"/>
    </source>
</evidence>
<organism evidence="2">
    <name type="scientific">Hanusia phi</name>
    <dbReference type="NCBI Taxonomy" id="3032"/>
    <lineage>
        <taxon>Eukaryota</taxon>
        <taxon>Cryptophyceae</taxon>
        <taxon>Pyrenomonadales</taxon>
        <taxon>Geminigeraceae</taxon>
        <taxon>Hanusia</taxon>
    </lineage>
</organism>
<feature type="compositionally biased region" description="Basic and acidic residues" evidence="1">
    <location>
        <begin position="1"/>
        <end position="10"/>
    </location>
</feature>
<reference evidence="2" key="1">
    <citation type="submission" date="2021-01" db="EMBL/GenBank/DDBJ databases">
        <authorList>
            <person name="Corre E."/>
            <person name="Pelletier E."/>
            <person name="Niang G."/>
            <person name="Scheremetjew M."/>
            <person name="Finn R."/>
            <person name="Kale V."/>
            <person name="Holt S."/>
            <person name="Cochrane G."/>
            <person name="Meng A."/>
            <person name="Brown T."/>
            <person name="Cohen L."/>
        </authorList>
    </citation>
    <scope>NUCLEOTIDE SEQUENCE</scope>
    <source>
        <strain evidence="2">CCMP325</strain>
    </source>
</reference>